<comment type="caution">
    <text evidence="1">The sequence shown here is derived from an EMBL/GenBank/DDBJ whole genome shotgun (WGS) entry which is preliminary data.</text>
</comment>
<protein>
    <submittedName>
        <fullName evidence="1">Uncharacterized protein</fullName>
    </submittedName>
</protein>
<evidence type="ECO:0000313" key="2">
    <source>
        <dbReference type="Proteomes" id="UP000218231"/>
    </source>
</evidence>
<keyword evidence="2" id="KW-1185">Reference proteome</keyword>
<dbReference type="AlphaFoldDB" id="A0A2A2LIX8"/>
<dbReference type="Proteomes" id="UP000218231">
    <property type="component" value="Unassembled WGS sequence"/>
</dbReference>
<organism evidence="1 2">
    <name type="scientific">Diploscapter pachys</name>
    <dbReference type="NCBI Taxonomy" id="2018661"/>
    <lineage>
        <taxon>Eukaryota</taxon>
        <taxon>Metazoa</taxon>
        <taxon>Ecdysozoa</taxon>
        <taxon>Nematoda</taxon>
        <taxon>Chromadorea</taxon>
        <taxon>Rhabditida</taxon>
        <taxon>Rhabditina</taxon>
        <taxon>Rhabditomorpha</taxon>
        <taxon>Rhabditoidea</taxon>
        <taxon>Rhabditidae</taxon>
        <taxon>Diploscapter</taxon>
    </lineage>
</organism>
<accession>A0A2A2LIX8</accession>
<gene>
    <name evidence="1" type="ORF">WR25_07318</name>
</gene>
<dbReference type="EMBL" id="LIAE01006705">
    <property type="protein sequence ID" value="PAV86075.1"/>
    <property type="molecule type" value="Genomic_DNA"/>
</dbReference>
<evidence type="ECO:0000313" key="1">
    <source>
        <dbReference type="EMBL" id="PAV86075.1"/>
    </source>
</evidence>
<reference evidence="1 2" key="1">
    <citation type="journal article" date="2017" name="Curr. Biol.">
        <title>Genome architecture and evolution of a unichromosomal asexual nematode.</title>
        <authorList>
            <person name="Fradin H."/>
            <person name="Zegar C."/>
            <person name="Gutwein M."/>
            <person name="Lucas J."/>
            <person name="Kovtun M."/>
            <person name="Corcoran D."/>
            <person name="Baugh L.R."/>
            <person name="Kiontke K."/>
            <person name="Gunsalus K."/>
            <person name="Fitch D.H."/>
            <person name="Piano F."/>
        </authorList>
    </citation>
    <scope>NUCLEOTIDE SEQUENCE [LARGE SCALE GENOMIC DNA]</scope>
    <source>
        <strain evidence="1">PF1309</strain>
    </source>
</reference>
<sequence length="321" mass="36782">MPQLKSIKAEPPSTVASTMVLLQQQQEEDVPSFVVEQEDKALTTTFKQIWINSNLTLPEKINCLDLIFSKLSNEGREKYRKWRFNVMRGSCPAFAKQESEGLQKAVRLIYNNSKDIVDFSRSVWDLRCAFSNDQPFIEFLHNECLKNNDEYFPSFAKPKSVKLVCNSVEEDGGWLEKKWNLMIELENSQLTEELTLLMMDYKQRRVPGPSFVGSVSNYTGTASVALSIFLLDWPFIANSKCKFRPKQESAFTKIAEAGEVYFSIFEDSTEAQLVLIANKTCIRQEFCLVGRIRAIPEELRSTNGVTRKLLGVHIRDSQVNF</sequence>
<name>A0A2A2LIX8_9BILA</name>
<proteinExistence type="predicted"/>